<reference evidence="2" key="1">
    <citation type="submission" date="2017-07" db="EMBL/GenBank/DDBJ databases">
        <authorList>
            <person name="Mikheyev A."/>
            <person name="Grau M."/>
        </authorList>
    </citation>
    <scope>NUCLEOTIDE SEQUENCE</scope>
    <source>
        <tissue evidence="2">Venom_gland</tissue>
    </source>
</reference>
<sequence length="228" mass="26339">MFLFVYVCLKKNLKNYQKKEVLALPKIEQVKWKEGMEKEMKPMGKRKVFTSMTLPQGCKAVGCKWVYKKKVLPNNEVQYKARLMAQDFSQKKNMHYDEVFVPTVKSESIRLALVLAVARDHKIWHFDIITASLNEKLKEEMYMVQAPRYESKKPNTVYKSNKAIYGLKQSARNWNICLDTALKGHGFKSCKADGCIYTGKLQSEDCQLLAFVGDLCFIAKDVSKKIIC</sequence>
<name>A0A2D4KFF2_9SAUR</name>
<proteinExistence type="predicted"/>
<feature type="domain" description="Reverse transcriptase Ty1/copia-type" evidence="1">
    <location>
        <begin position="47"/>
        <end position="223"/>
    </location>
</feature>
<dbReference type="EMBL" id="IACL01062398">
    <property type="protein sequence ID" value="LAB07436.1"/>
    <property type="molecule type" value="Transcribed_RNA"/>
</dbReference>
<reference evidence="2" key="2">
    <citation type="submission" date="2017-11" db="EMBL/GenBank/DDBJ databases">
        <title>Coralsnake Venomics: Analyses of Venom Gland Transcriptomes and Proteomes of Six Brazilian Taxa.</title>
        <authorList>
            <person name="Aird S.D."/>
            <person name="Jorge da Silva N."/>
            <person name="Qiu L."/>
            <person name="Villar-Briones A."/>
            <person name="Aparecida-Saddi V."/>
            <person name="Campos-Telles M.P."/>
            <person name="Grau M."/>
            <person name="Mikheyev A.S."/>
        </authorList>
    </citation>
    <scope>NUCLEOTIDE SEQUENCE</scope>
    <source>
        <tissue evidence="2">Venom_gland</tissue>
    </source>
</reference>
<organism evidence="2">
    <name type="scientific">Micrurus paraensis</name>
    <dbReference type="NCBI Taxonomy" id="1970185"/>
    <lineage>
        <taxon>Eukaryota</taxon>
        <taxon>Metazoa</taxon>
        <taxon>Chordata</taxon>
        <taxon>Craniata</taxon>
        <taxon>Vertebrata</taxon>
        <taxon>Euteleostomi</taxon>
        <taxon>Lepidosauria</taxon>
        <taxon>Squamata</taxon>
        <taxon>Bifurcata</taxon>
        <taxon>Unidentata</taxon>
        <taxon>Episquamata</taxon>
        <taxon>Toxicofera</taxon>
        <taxon>Serpentes</taxon>
        <taxon>Colubroidea</taxon>
        <taxon>Elapidae</taxon>
        <taxon>Elapinae</taxon>
        <taxon>Micrurus</taxon>
    </lineage>
</organism>
<dbReference type="SUPFAM" id="SSF56672">
    <property type="entry name" value="DNA/RNA polymerases"/>
    <property type="match status" value="1"/>
</dbReference>
<dbReference type="Pfam" id="PF07727">
    <property type="entry name" value="RVT_2"/>
    <property type="match status" value="1"/>
</dbReference>
<evidence type="ECO:0000313" key="2">
    <source>
        <dbReference type="EMBL" id="LAB07436.1"/>
    </source>
</evidence>
<protein>
    <recommendedName>
        <fullName evidence="1">Reverse transcriptase Ty1/copia-type domain-containing protein</fullName>
    </recommendedName>
</protein>
<dbReference type="AlphaFoldDB" id="A0A2D4KFF2"/>
<accession>A0A2D4KFF2</accession>
<dbReference type="InterPro" id="IPR043502">
    <property type="entry name" value="DNA/RNA_pol_sf"/>
</dbReference>
<evidence type="ECO:0000259" key="1">
    <source>
        <dbReference type="Pfam" id="PF07727"/>
    </source>
</evidence>
<dbReference type="InterPro" id="IPR013103">
    <property type="entry name" value="RVT_2"/>
</dbReference>